<dbReference type="PATRIC" id="fig|159743.3.peg.1995"/>
<keyword evidence="3" id="KW-1185">Reference proteome</keyword>
<feature type="domain" description="NAD(P)-binding" evidence="1">
    <location>
        <begin position="7"/>
        <end position="190"/>
    </location>
</feature>
<evidence type="ECO:0000313" key="3">
    <source>
        <dbReference type="Proteomes" id="UP000032534"/>
    </source>
</evidence>
<comment type="caution">
    <text evidence="2">The sequence shown here is derived from an EMBL/GenBank/DDBJ whole genome shotgun (WGS) entry which is preliminary data.</text>
</comment>
<dbReference type="Gene3D" id="3.40.50.720">
    <property type="entry name" value="NAD(P)-binding Rossmann-like Domain"/>
    <property type="match status" value="1"/>
</dbReference>
<dbReference type="InterPro" id="IPR036291">
    <property type="entry name" value="NAD(P)-bd_dom_sf"/>
</dbReference>
<dbReference type="SUPFAM" id="SSF51735">
    <property type="entry name" value="NAD(P)-binding Rossmann-fold domains"/>
    <property type="match status" value="1"/>
</dbReference>
<accession>A0A0D7X3Y1</accession>
<dbReference type="Pfam" id="PF13460">
    <property type="entry name" value="NAD_binding_10"/>
    <property type="match status" value="1"/>
</dbReference>
<dbReference type="AlphaFoldDB" id="A0A0D7X3Y1"/>
<name>A0A0D7X3Y1_9BACL</name>
<evidence type="ECO:0000259" key="1">
    <source>
        <dbReference type="Pfam" id="PF13460"/>
    </source>
</evidence>
<gene>
    <name evidence="2" type="ORF">QD47_09040</name>
</gene>
<dbReference type="PANTHER" id="PTHR15020">
    <property type="entry name" value="FLAVIN REDUCTASE-RELATED"/>
    <property type="match status" value="1"/>
</dbReference>
<dbReference type="EMBL" id="JTHP01000013">
    <property type="protein sequence ID" value="KJD45939.1"/>
    <property type="molecule type" value="Genomic_DNA"/>
</dbReference>
<dbReference type="Proteomes" id="UP000032534">
    <property type="component" value="Unassembled WGS sequence"/>
</dbReference>
<evidence type="ECO:0000313" key="2">
    <source>
        <dbReference type="EMBL" id="KJD45939.1"/>
    </source>
</evidence>
<dbReference type="PANTHER" id="PTHR15020:SF50">
    <property type="entry name" value="UPF0659 PROTEIN YMR090W"/>
    <property type="match status" value="1"/>
</dbReference>
<dbReference type="InterPro" id="IPR016040">
    <property type="entry name" value="NAD(P)-bd_dom"/>
</dbReference>
<sequence length="214" mass="23206">MKVLVVGSNGQIGQRLIQLLKENKEHTVRAMVRKKEQADAYEKQGVETVLADLEGTVDSIAEAAKGCDAIVFTAGSGGKTGDDKTLLIDLDGAGKTIEAAEKAGIDRFIMVSAIQANNRENWHDNILPYYAAKHYADRVLESSRLTYTIIRPGILLNEPGTGKVSAAENITYGSIPREDVAHAILAALDEKHTYKRAFDLITGDDLIADALKKV</sequence>
<reference evidence="2 3" key="1">
    <citation type="submission" date="2014-11" db="EMBL/GenBank/DDBJ databases">
        <title>Draft Genome Sequences of Paenibacillus polymyxa NRRL B-30509 and Paenibacillus terrae NRRL B-30644, Strains from a Poultry Environment that Produce Tridecaptin A and Paenicidins.</title>
        <authorList>
            <person name="van Belkum M.J."/>
            <person name="Lohans C.T."/>
            <person name="Vederas J.C."/>
        </authorList>
    </citation>
    <scope>NUCLEOTIDE SEQUENCE [LARGE SCALE GENOMIC DNA]</scope>
    <source>
        <strain evidence="2 3">NRRL B-30644</strain>
    </source>
</reference>
<organism evidence="2 3">
    <name type="scientific">Paenibacillus terrae</name>
    <dbReference type="NCBI Taxonomy" id="159743"/>
    <lineage>
        <taxon>Bacteria</taxon>
        <taxon>Bacillati</taxon>
        <taxon>Bacillota</taxon>
        <taxon>Bacilli</taxon>
        <taxon>Bacillales</taxon>
        <taxon>Paenibacillaceae</taxon>
        <taxon>Paenibacillus</taxon>
    </lineage>
</organism>
<dbReference type="CDD" id="cd05243">
    <property type="entry name" value="SDR_a5"/>
    <property type="match status" value="1"/>
</dbReference>
<proteinExistence type="predicted"/>
<dbReference type="OrthoDB" id="9803892at2"/>
<protein>
    <submittedName>
        <fullName evidence="2">Sugar epimerase</fullName>
    </submittedName>
</protein>
<dbReference type="RefSeq" id="WP_044645821.1">
    <property type="nucleotide sequence ID" value="NZ_JTHP01000013.1"/>
</dbReference>